<reference evidence="2 3" key="1">
    <citation type="submission" date="2015-03" db="EMBL/GenBank/DDBJ databases">
        <authorList>
            <consortium name="Pathogen Informatics"/>
        </authorList>
    </citation>
    <scope>NUCLEOTIDE SEQUENCE [LARGE SCALE GENOMIC DNA]</scope>
    <source>
        <strain evidence="2 3">A1104</strain>
    </source>
</reference>
<evidence type="ECO:0000313" key="3">
    <source>
        <dbReference type="Proteomes" id="UP000041314"/>
    </source>
</evidence>
<evidence type="ECO:0000313" key="2">
    <source>
        <dbReference type="EMBL" id="CNV18328.1"/>
    </source>
</evidence>
<dbReference type="AlphaFoldDB" id="A0A655EGN3"/>
<dbReference type="EMBL" id="CQPA01000065">
    <property type="protein sequence ID" value="CNV18328.1"/>
    <property type="molecule type" value="Genomic_DNA"/>
</dbReference>
<name>A0A655EGN3_SALET</name>
<proteinExistence type="predicted"/>
<sequence>MRLISPICVAAMLVNASPTARRAEAAKSSSATGARSPIDIASP</sequence>
<accession>A0A655EGN3</accession>
<organism evidence="2 3">
    <name type="scientific">Salmonella enterica subsp. enterica serovar Bovismorbificans</name>
    <dbReference type="NCBI Taxonomy" id="58097"/>
    <lineage>
        <taxon>Bacteria</taxon>
        <taxon>Pseudomonadati</taxon>
        <taxon>Pseudomonadota</taxon>
        <taxon>Gammaproteobacteria</taxon>
        <taxon>Enterobacterales</taxon>
        <taxon>Enterobacteriaceae</taxon>
        <taxon>Salmonella</taxon>
    </lineage>
</organism>
<protein>
    <submittedName>
        <fullName evidence="2">Uncharacterized protein</fullName>
    </submittedName>
</protein>
<evidence type="ECO:0000256" key="1">
    <source>
        <dbReference type="SAM" id="MobiDB-lite"/>
    </source>
</evidence>
<dbReference type="Proteomes" id="UP000041314">
    <property type="component" value="Unassembled WGS sequence"/>
</dbReference>
<feature type="region of interest" description="Disordered" evidence="1">
    <location>
        <begin position="21"/>
        <end position="43"/>
    </location>
</feature>
<gene>
    <name evidence="2" type="ORF">ERS008198_04584</name>
</gene>